<feature type="DNA-binding region" description="H-T-H motif" evidence="2">
    <location>
        <begin position="29"/>
        <end position="48"/>
    </location>
</feature>
<dbReference type="OrthoDB" id="9179041at2"/>
<dbReference type="Proteomes" id="UP000289996">
    <property type="component" value="Unassembled WGS sequence"/>
</dbReference>
<evidence type="ECO:0000313" key="5">
    <source>
        <dbReference type="Proteomes" id="UP000289996"/>
    </source>
</evidence>
<dbReference type="PANTHER" id="PTHR43479:SF11">
    <property type="entry name" value="ACREF_ENVCD OPERON REPRESSOR-RELATED"/>
    <property type="match status" value="1"/>
</dbReference>
<feature type="domain" description="HTH tetR-type" evidence="3">
    <location>
        <begin position="6"/>
        <end position="66"/>
    </location>
</feature>
<dbReference type="InterPro" id="IPR050624">
    <property type="entry name" value="HTH-type_Tx_Regulator"/>
</dbReference>
<protein>
    <recommendedName>
        <fullName evidence="3">HTH tetR-type domain-containing protein</fullName>
    </recommendedName>
</protein>
<reference evidence="4 5" key="1">
    <citation type="submission" date="2018-11" db="EMBL/GenBank/DDBJ databases">
        <authorList>
            <person name="Wuyts S."/>
        </authorList>
    </citation>
    <scope>NUCLEOTIDE SEQUENCE [LARGE SCALE GENOMIC DNA]</scope>
    <source>
        <strain evidence="4">Lactobacillus mudanjiangensis AMBF249</strain>
    </source>
</reference>
<evidence type="ECO:0000256" key="2">
    <source>
        <dbReference type="PROSITE-ProRule" id="PRU00335"/>
    </source>
</evidence>
<dbReference type="RefSeq" id="WP_130851787.1">
    <property type="nucleotide sequence ID" value="NZ_UYIG01000113.1"/>
</dbReference>
<dbReference type="PRINTS" id="PR00455">
    <property type="entry name" value="HTHTETR"/>
</dbReference>
<dbReference type="SUPFAM" id="SSF46689">
    <property type="entry name" value="Homeodomain-like"/>
    <property type="match status" value="1"/>
</dbReference>
<dbReference type="InterPro" id="IPR009057">
    <property type="entry name" value="Homeodomain-like_sf"/>
</dbReference>
<dbReference type="GO" id="GO:0003677">
    <property type="term" value="F:DNA binding"/>
    <property type="evidence" value="ECO:0007669"/>
    <property type="project" value="UniProtKB-UniRule"/>
</dbReference>
<evidence type="ECO:0000313" key="4">
    <source>
        <dbReference type="EMBL" id="VDG28556.1"/>
    </source>
</evidence>
<name>A0A660DXT9_9LACO</name>
<dbReference type="Gene3D" id="1.10.357.10">
    <property type="entry name" value="Tetracycline Repressor, domain 2"/>
    <property type="match status" value="1"/>
</dbReference>
<organism evidence="4 5">
    <name type="scientific">Lactiplantibacillus mudanjiangensis</name>
    <dbReference type="NCBI Taxonomy" id="1296538"/>
    <lineage>
        <taxon>Bacteria</taxon>
        <taxon>Bacillati</taxon>
        <taxon>Bacillota</taxon>
        <taxon>Bacilli</taxon>
        <taxon>Lactobacillales</taxon>
        <taxon>Lactobacillaceae</taxon>
        <taxon>Lactiplantibacillus</taxon>
    </lineage>
</organism>
<sequence length="188" mass="20915">MAGKTNQTDQHIIEQAIEQISSGNFDTLSLRKLAKALGLTTGAFYKHFSNKDALLKAVTIELSKRVTKRAEVALNNVTTAKAQLLKLAEVLLTLFADEPDLMNFMFFNPVAQTALTSNQSEFKLLMLTNELIERVRQETGSDVSADVLFVQIWSFIQGYGILIKNKLVIFDPKLLSDTLDEYLGGVKS</sequence>
<keyword evidence="5" id="KW-1185">Reference proteome</keyword>
<proteinExistence type="predicted"/>
<evidence type="ECO:0000259" key="3">
    <source>
        <dbReference type="PROSITE" id="PS50977"/>
    </source>
</evidence>
<dbReference type="PROSITE" id="PS50977">
    <property type="entry name" value="HTH_TETR_2"/>
    <property type="match status" value="1"/>
</dbReference>
<dbReference type="Pfam" id="PF00440">
    <property type="entry name" value="TetR_N"/>
    <property type="match status" value="1"/>
</dbReference>
<dbReference type="PANTHER" id="PTHR43479">
    <property type="entry name" value="ACREF/ENVCD OPERON REPRESSOR-RELATED"/>
    <property type="match status" value="1"/>
</dbReference>
<dbReference type="EMBL" id="UYIG01000113">
    <property type="protein sequence ID" value="VDG28556.1"/>
    <property type="molecule type" value="Genomic_DNA"/>
</dbReference>
<gene>
    <name evidence="4" type="ORF">MUDAN_MDHGFNIF_02985</name>
</gene>
<evidence type="ECO:0000256" key="1">
    <source>
        <dbReference type="ARBA" id="ARBA00023125"/>
    </source>
</evidence>
<dbReference type="InterPro" id="IPR001647">
    <property type="entry name" value="HTH_TetR"/>
</dbReference>
<dbReference type="AlphaFoldDB" id="A0A660DXT9"/>
<accession>A0A660DXT9</accession>
<keyword evidence="1 2" id="KW-0238">DNA-binding</keyword>